<evidence type="ECO:0000256" key="1">
    <source>
        <dbReference type="SAM" id="MobiDB-lite"/>
    </source>
</evidence>
<accession>A0A834T2D6</accession>
<dbReference type="EMBL" id="JAAIUW010000012">
    <property type="protein sequence ID" value="KAF7807989.1"/>
    <property type="molecule type" value="Genomic_DNA"/>
</dbReference>
<organism evidence="2 3">
    <name type="scientific">Senna tora</name>
    <dbReference type="NCBI Taxonomy" id="362788"/>
    <lineage>
        <taxon>Eukaryota</taxon>
        <taxon>Viridiplantae</taxon>
        <taxon>Streptophyta</taxon>
        <taxon>Embryophyta</taxon>
        <taxon>Tracheophyta</taxon>
        <taxon>Spermatophyta</taxon>
        <taxon>Magnoliopsida</taxon>
        <taxon>eudicotyledons</taxon>
        <taxon>Gunneridae</taxon>
        <taxon>Pentapetalae</taxon>
        <taxon>rosids</taxon>
        <taxon>fabids</taxon>
        <taxon>Fabales</taxon>
        <taxon>Fabaceae</taxon>
        <taxon>Caesalpinioideae</taxon>
        <taxon>Cassia clade</taxon>
        <taxon>Senna</taxon>
    </lineage>
</organism>
<evidence type="ECO:0000313" key="3">
    <source>
        <dbReference type="Proteomes" id="UP000634136"/>
    </source>
</evidence>
<feature type="region of interest" description="Disordered" evidence="1">
    <location>
        <begin position="1"/>
        <end position="31"/>
    </location>
</feature>
<feature type="compositionally biased region" description="Acidic residues" evidence="1">
    <location>
        <begin position="20"/>
        <end position="29"/>
    </location>
</feature>
<dbReference type="Proteomes" id="UP000634136">
    <property type="component" value="Unassembled WGS sequence"/>
</dbReference>
<dbReference type="AlphaFoldDB" id="A0A834T2D6"/>
<feature type="compositionally biased region" description="Polar residues" evidence="1">
    <location>
        <begin position="1"/>
        <end position="17"/>
    </location>
</feature>
<gene>
    <name evidence="2" type="ORF">G2W53_040150</name>
</gene>
<evidence type="ECO:0000313" key="2">
    <source>
        <dbReference type="EMBL" id="KAF7807989.1"/>
    </source>
</evidence>
<name>A0A834T2D6_9FABA</name>
<comment type="caution">
    <text evidence="2">The sequence shown here is derived from an EMBL/GenBank/DDBJ whole genome shotgun (WGS) entry which is preliminary data.</text>
</comment>
<proteinExistence type="predicted"/>
<protein>
    <submittedName>
        <fullName evidence="2">Uncharacterized protein</fullName>
    </submittedName>
</protein>
<reference evidence="2" key="1">
    <citation type="submission" date="2020-09" db="EMBL/GenBank/DDBJ databases">
        <title>Genome-Enabled Discovery of Anthraquinone Biosynthesis in Senna tora.</title>
        <authorList>
            <person name="Kang S.-H."/>
            <person name="Pandey R.P."/>
            <person name="Lee C.-M."/>
            <person name="Sim J.-S."/>
            <person name="Jeong J.-T."/>
            <person name="Choi B.-S."/>
            <person name="Jung M."/>
            <person name="Ginzburg D."/>
            <person name="Zhao K."/>
            <person name="Won S.Y."/>
            <person name="Oh T.-J."/>
            <person name="Yu Y."/>
            <person name="Kim N.-H."/>
            <person name="Lee O.R."/>
            <person name="Lee T.-H."/>
            <person name="Bashyal P."/>
            <person name="Kim T.-S."/>
            <person name="Lee W.-H."/>
            <person name="Kawkins C."/>
            <person name="Kim C.-K."/>
            <person name="Kim J.S."/>
            <person name="Ahn B.O."/>
            <person name="Rhee S.Y."/>
            <person name="Sohng J.K."/>
        </authorList>
    </citation>
    <scope>NUCLEOTIDE SEQUENCE</scope>
    <source>
        <tissue evidence="2">Leaf</tissue>
    </source>
</reference>
<keyword evidence="3" id="KW-1185">Reference proteome</keyword>
<sequence>MNPTNSWVLACTTSSGPSDELGDADEEEGPAARITNDGGLELMALSRRPFLCHVSEVTTWNNAVTDEVEPTH</sequence>